<dbReference type="EMBL" id="JAHRIO010090506">
    <property type="protein sequence ID" value="MEQ2187915.1"/>
    <property type="molecule type" value="Genomic_DNA"/>
</dbReference>
<name>A0ABV0PWP3_9TELE</name>
<proteinExistence type="predicted"/>
<keyword evidence="1" id="KW-0812">Transmembrane</keyword>
<sequence length="149" mass="16886">GITRQAVMYAFLITYIYPLGFFSTDSVLVSNKHSDAAPVSLEALMKAWNLSLLGICRPRPVFTKEAEWRPLFLLFFMLGRKQSSPRSKLKDVLGLEGLLLGCDHIVPLWTSLQTGHHHGASPKLYPRRRVSSPVTTYRNKAQVVFTRQQ</sequence>
<comment type="caution">
    <text evidence="2">The sequence shown here is derived from an EMBL/GenBank/DDBJ whole genome shotgun (WGS) entry which is preliminary data.</text>
</comment>
<feature type="non-terminal residue" evidence="2">
    <location>
        <position position="1"/>
    </location>
</feature>
<gene>
    <name evidence="2" type="ORF">GOODEAATRI_009633</name>
</gene>
<evidence type="ECO:0000313" key="3">
    <source>
        <dbReference type="Proteomes" id="UP001476798"/>
    </source>
</evidence>
<accession>A0ABV0PWP3</accession>
<keyword evidence="1" id="KW-1133">Transmembrane helix</keyword>
<keyword evidence="1" id="KW-0472">Membrane</keyword>
<keyword evidence="3" id="KW-1185">Reference proteome</keyword>
<evidence type="ECO:0000256" key="1">
    <source>
        <dbReference type="SAM" id="Phobius"/>
    </source>
</evidence>
<feature type="transmembrane region" description="Helical" evidence="1">
    <location>
        <begin position="6"/>
        <end position="24"/>
    </location>
</feature>
<evidence type="ECO:0000313" key="2">
    <source>
        <dbReference type="EMBL" id="MEQ2187915.1"/>
    </source>
</evidence>
<organism evidence="2 3">
    <name type="scientific">Goodea atripinnis</name>
    <dbReference type="NCBI Taxonomy" id="208336"/>
    <lineage>
        <taxon>Eukaryota</taxon>
        <taxon>Metazoa</taxon>
        <taxon>Chordata</taxon>
        <taxon>Craniata</taxon>
        <taxon>Vertebrata</taxon>
        <taxon>Euteleostomi</taxon>
        <taxon>Actinopterygii</taxon>
        <taxon>Neopterygii</taxon>
        <taxon>Teleostei</taxon>
        <taxon>Neoteleostei</taxon>
        <taxon>Acanthomorphata</taxon>
        <taxon>Ovalentaria</taxon>
        <taxon>Atherinomorphae</taxon>
        <taxon>Cyprinodontiformes</taxon>
        <taxon>Goodeidae</taxon>
        <taxon>Goodea</taxon>
    </lineage>
</organism>
<protein>
    <submittedName>
        <fullName evidence="2">Uncharacterized protein</fullName>
    </submittedName>
</protein>
<reference evidence="2 3" key="1">
    <citation type="submission" date="2021-06" db="EMBL/GenBank/DDBJ databases">
        <authorList>
            <person name="Palmer J.M."/>
        </authorList>
    </citation>
    <scope>NUCLEOTIDE SEQUENCE [LARGE SCALE GENOMIC DNA]</scope>
    <source>
        <strain evidence="2 3">GA_2019</strain>
        <tissue evidence="2">Muscle</tissue>
    </source>
</reference>
<dbReference type="Proteomes" id="UP001476798">
    <property type="component" value="Unassembled WGS sequence"/>
</dbReference>